<dbReference type="Pfam" id="PF13976">
    <property type="entry name" value="gag_pre-integrs"/>
    <property type="match status" value="1"/>
</dbReference>
<dbReference type="InterPro" id="IPR006564">
    <property type="entry name" value="Znf_PMZ"/>
</dbReference>
<evidence type="ECO:0000256" key="2">
    <source>
        <dbReference type="ARBA" id="ARBA00022771"/>
    </source>
</evidence>
<keyword evidence="1" id="KW-0479">Metal-binding</keyword>
<evidence type="ECO:0000256" key="3">
    <source>
        <dbReference type="ARBA" id="ARBA00022833"/>
    </source>
</evidence>
<dbReference type="InterPro" id="IPR054722">
    <property type="entry name" value="PolX-like_BBD"/>
</dbReference>
<feature type="compositionally biased region" description="Basic and acidic residues" evidence="6">
    <location>
        <begin position="1512"/>
        <end position="1531"/>
    </location>
</feature>
<dbReference type="PANTHER" id="PTHR31973:SF190">
    <property type="entry name" value="MULE TRANSPOSASE DOMAIN-CONTAINING PROTEIN"/>
    <property type="match status" value="1"/>
</dbReference>
<feature type="region of interest" description="Disordered" evidence="6">
    <location>
        <begin position="111"/>
        <end position="142"/>
    </location>
</feature>
<reference evidence="8" key="1">
    <citation type="journal article" date="2022" name="Int. J. Mol. Sci.">
        <title>Draft Genome of Tanacetum Coccineum: Genomic Comparison of Closely Related Tanacetum-Family Plants.</title>
        <authorList>
            <person name="Yamashiro T."/>
            <person name="Shiraishi A."/>
            <person name="Nakayama K."/>
            <person name="Satake H."/>
        </authorList>
    </citation>
    <scope>NUCLEOTIDE SEQUENCE</scope>
</reference>
<keyword evidence="9" id="KW-1185">Reference proteome</keyword>
<evidence type="ECO:0000256" key="6">
    <source>
        <dbReference type="SAM" id="MobiDB-lite"/>
    </source>
</evidence>
<evidence type="ECO:0000259" key="7">
    <source>
        <dbReference type="PROSITE" id="PS50966"/>
    </source>
</evidence>
<evidence type="ECO:0000313" key="9">
    <source>
        <dbReference type="Proteomes" id="UP001151760"/>
    </source>
</evidence>
<keyword evidence="5" id="KW-0175">Coiled coil</keyword>
<name>A0ABQ4YGR6_9ASTR</name>
<feature type="compositionally biased region" description="Polar residues" evidence="6">
    <location>
        <begin position="834"/>
        <end position="861"/>
    </location>
</feature>
<comment type="caution">
    <text evidence="8">The sequence shown here is derived from an EMBL/GenBank/DDBJ whole genome shotgun (WGS) entry which is preliminary data.</text>
</comment>
<dbReference type="Pfam" id="PF22936">
    <property type="entry name" value="Pol_BBD"/>
    <property type="match status" value="1"/>
</dbReference>
<dbReference type="Pfam" id="PF07727">
    <property type="entry name" value="RVT_2"/>
    <property type="match status" value="1"/>
</dbReference>
<keyword evidence="3" id="KW-0862">Zinc</keyword>
<dbReference type="CDD" id="cd09272">
    <property type="entry name" value="RNase_HI_RT_Ty1"/>
    <property type="match status" value="1"/>
</dbReference>
<reference evidence="8" key="2">
    <citation type="submission" date="2022-01" db="EMBL/GenBank/DDBJ databases">
        <authorList>
            <person name="Yamashiro T."/>
            <person name="Shiraishi A."/>
            <person name="Satake H."/>
            <person name="Nakayama K."/>
        </authorList>
    </citation>
    <scope>NUCLEOTIDE SEQUENCE</scope>
</reference>
<evidence type="ECO:0000256" key="4">
    <source>
        <dbReference type="PROSITE-ProRule" id="PRU00325"/>
    </source>
</evidence>
<gene>
    <name evidence="8" type="ORF">Tco_0725943</name>
</gene>
<dbReference type="InterPro" id="IPR025724">
    <property type="entry name" value="GAG-pre-integrase_dom"/>
</dbReference>
<feature type="region of interest" description="Disordered" evidence="6">
    <location>
        <begin position="831"/>
        <end position="878"/>
    </location>
</feature>
<keyword evidence="2 4" id="KW-0863">Zinc-finger</keyword>
<dbReference type="InterPro" id="IPR013103">
    <property type="entry name" value="RVT_2"/>
</dbReference>
<accession>A0ABQ4YGR6</accession>
<evidence type="ECO:0000313" key="8">
    <source>
        <dbReference type="EMBL" id="GJS76062.1"/>
    </source>
</evidence>
<evidence type="ECO:0000256" key="1">
    <source>
        <dbReference type="ARBA" id="ARBA00022723"/>
    </source>
</evidence>
<dbReference type="InterPro" id="IPR007527">
    <property type="entry name" value="Znf_SWIM"/>
</dbReference>
<dbReference type="PANTHER" id="PTHR31973">
    <property type="entry name" value="POLYPROTEIN, PUTATIVE-RELATED"/>
    <property type="match status" value="1"/>
</dbReference>
<sequence>MYYHFKIPNNNLDFGLQTLGNDADVMNLVRHVDKYRLIEVYIEYEYTVLDTYIKSPQKLWLEEIVEVKSNALARKPFKKPSLKVNRLPQLLLEGPSLNDDVEVPSFNAEKERQTTEYDDDNELESVSKSDEEAVNKAETTNEANSYDFEEAVNEAWMLKKVMTDDFDMDIDCDSDIETKFADKKDDTALVTSQAVVTRRQIYVWKNDKVRVRAVCRGKCHIFNNSFGLNASGISSLSKSNLKQVNRKWVKPKRDETSGSRQGINKGVVNVKNVIAKSKGPLTPATTVLFDAIKYKASFYTVLWNGGTKYQASGPYEDQCVVDIQEKNCSCRKWELTRIPCKHAVAVINSVALTNADVGMPESWVHASYWASSVCGSQASSVVGQKGHEQVKLEHQLQLKDLSSRMWLYIKGKKNGRMMLESIENGPFVYPTIKENGQIREKKYAELTKQEKLQDDYDVQETKIVLQGLPPDVYSLLAKNMYNTNYDQLNAYLSQHEGHENEARMMRERYPDPLVLTQLNHTPPSVPQNAYHTLLISQQPKVEFSLLDSGLVLPSFLLGDDPIACLNKAMAFMSTVMASHFPSANNQLRTSSYPGNQATIQDGRGEIMMLVKQGLLSATIARGKGIWQGSSLSLRGQGILHGSRNRYVQVTQTTIPQNAALQTDDLDTYDSNCDDISSAKAVLMANLSSYDSDVFFENRNALKQEIDALKQTLSKQIKEKESLLQTFTVFKKESKEKENKYMDKEIDLEKKIKELDNIVYKMSQSAQMVHMLTKPQVFYDDTHKQALGYQYPFYLKKAQRIKPTLYDGIVISKKHDVISVVDEEETYIFKEEMKSSTSASRSQPSGNTKKNRISRTTSSNQKNKVEDYPRSVKSNKTNRVSKPVYNANVKHSMLNANSKLICATCNECMFDAIHDLCVLDFVNDVNVRSKSKSAKSRKKNNIWKPTNKVFIDIGYRWKPTRQTINIVGNTCPLTRIASTKVMPLKETTSKLVITQTPEVKVVQIILWYLDSRCSKHMTGNRSQLINSVHKFLGTVRFGNDHIAKIMGYGDYQMGNIMISWVYYVEGLGHNLFSVGQFCDSDLEVAFRKHTYYIRDLKGVDVLKRSRGSNLYTLSLENMMLSSPICLLSKASKIKSWLWHRRLSHLNFDYITTLAKQGLVRELPRLKFQNDHLCFAYALGKSKKHSHKPKAEDFIQEKLYLLHMDLCGPIRIQKAVTTACYTQNRSLIHKCHNKTPYELLHNKEPTLSYLHVFGALCYPTNDSEDLGLVQNPHSPTPYVAPTKNDWEILFQPMFDGNLNLPPSVASPLSVIVAPEPVDSTVISPGVEEEFHDIEVAHLDNDPFFGVKLDELGGVLKNKARLVARGYRQEEGINFEESFALVARLEAIRIFIAYVAHKNITVYQMDVKIAFLNGILCQLVYVSQPDGFVDQDNLNHVYKLKKALYRLKQASRAWYDLLSSFLLSQKFSEGVVDPTLFTHKEGKDILLIQIYYGMESCDSVDTPIVEKSKLDADLQGKEVDPTRDGHAGYQDTRRSTSGSMQLLSKHIDIRYHFIKEQVENGVVELYFVRTKYQLANIFTKALGRERLGFLINKLGMRSMSPEMLKSLAEEEE</sequence>
<dbReference type="EMBL" id="BQNB010010348">
    <property type="protein sequence ID" value="GJS76062.1"/>
    <property type="molecule type" value="Genomic_DNA"/>
</dbReference>
<dbReference type="PROSITE" id="PS50966">
    <property type="entry name" value="ZF_SWIM"/>
    <property type="match status" value="1"/>
</dbReference>
<dbReference type="Proteomes" id="UP001151760">
    <property type="component" value="Unassembled WGS sequence"/>
</dbReference>
<dbReference type="Pfam" id="PF04434">
    <property type="entry name" value="SWIM"/>
    <property type="match status" value="1"/>
</dbReference>
<protein>
    <submittedName>
        <fullName evidence="8">Retrovirus-related pol polyprotein from transposon TNT 1-94</fullName>
    </submittedName>
</protein>
<evidence type="ECO:0000256" key="5">
    <source>
        <dbReference type="SAM" id="Coils"/>
    </source>
</evidence>
<dbReference type="SMART" id="SM00575">
    <property type="entry name" value="ZnF_PMZ"/>
    <property type="match status" value="1"/>
</dbReference>
<proteinExistence type="predicted"/>
<organism evidence="8 9">
    <name type="scientific">Tanacetum coccineum</name>
    <dbReference type="NCBI Taxonomy" id="301880"/>
    <lineage>
        <taxon>Eukaryota</taxon>
        <taxon>Viridiplantae</taxon>
        <taxon>Streptophyta</taxon>
        <taxon>Embryophyta</taxon>
        <taxon>Tracheophyta</taxon>
        <taxon>Spermatophyta</taxon>
        <taxon>Magnoliopsida</taxon>
        <taxon>eudicotyledons</taxon>
        <taxon>Gunneridae</taxon>
        <taxon>Pentapetalae</taxon>
        <taxon>asterids</taxon>
        <taxon>campanulids</taxon>
        <taxon>Asterales</taxon>
        <taxon>Asteraceae</taxon>
        <taxon>Asteroideae</taxon>
        <taxon>Anthemideae</taxon>
        <taxon>Anthemidinae</taxon>
        <taxon>Tanacetum</taxon>
    </lineage>
</organism>
<feature type="coiled-coil region" evidence="5">
    <location>
        <begin position="698"/>
        <end position="725"/>
    </location>
</feature>
<feature type="domain" description="SWIM-type" evidence="7">
    <location>
        <begin position="319"/>
        <end position="351"/>
    </location>
</feature>
<feature type="compositionally biased region" description="Basic and acidic residues" evidence="6">
    <location>
        <begin position="125"/>
        <end position="135"/>
    </location>
</feature>
<feature type="region of interest" description="Disordered" evidence="6">
    <location>
        <begin position="1512"/>
        <end position="1533"/>
    </location>
</feature>